<dbReference type="GeneID" id="8243001"/>
<reference evidence="2 3" key="1">
    <citation type="journal article" date="2009" name="Science">
        <title>Green evolution and dynamic adaptations revealed by genomes of the marine picoeukaryotes Micromonas.</title>
        <authorList>
            <person name="Worden A.Z."/>
            <person name="Lee J.H."/>
            <person name="Mock T."/>
            <person name="Rouze P."/>
            <person name="Simmons M.P."/>
            <person name="Aerts A.L."/>
            <person name="Allen A.E."/>
            <person name="Cuvelier M.L."/>
            <person name="Derelle E."/>
            <person name="Everett M.V."/>
            <person name="Foulon E."/>
            <person name="Grimwood J."/>
            <person name="Gundlach H."/>
            <person name="Henrissat B."/>
            <person name="Napoli C."/>
            <person name="McDonald S.M."/>
            <person name="Parker M.S."/>
            <person name="Rombauts S."/>
            <person name="Salamov A."/>
            <person name="Von Dassow P."/>
            <person name="Badger J.H."/>
            <person name="Coutinho P.M."/>
            <person name="Demir E."/>
            <person name="Dubchak I."/>
            <person name="Gentemann C."/>
            <person name="Eikrem W."/>
            <person name="Gready J.E."/>
            <person name="John U."/>
            <person name="Lanier W."/>
            <person name="Lindquist E.A."/>
            <person name="Lucas S."/>
            <person name="Mayer K.F."/>
            <person name="Moreau H."/>
            <person name="Not F."/>
            <person name="Otillar R."/>
            <person name="Panaud O."/>
            <person name="Pangilinan J."/>
            <person name="Paulsen I."/>
            <person name="Piegu B."/>
            <person name="Poliakov A."/>
            <person name="Robbens S."/>
            <person name="Schmutz J."/>
            <person name="Toulza E."/>
            <person name="Wyss T."/>
            <person name="Zelensky A."/>
            <person name="Zhou K."/>
            <person name="Armbrust E.V."/>
            <person name="Bhattacharya D."/>
            <person name="Goodenough U.W."/>
            <person name="Van de Peer Y."/>
            <person name="Grigoriev I.V."/>
        </authorList>
    </citation>
    <scope>NUCLEOTIDE SEQUENCE [LARGE SCALE GENOMIC DNA]</scope>
    <source>
        <strain evidence="3">RCC299 / NOUM17</strain>
    </source>
</reference>
<feature type="compositionally biased region" description="Low complexity" evidence="1">
    <location>
        <begin position="198"/>
        <end position="207"/>
    </location>
</feature>
<dbReference type="Proteomes" id="UP000002009">
    <property type="component" value="Chromosome 4"/>
</dbReference>
<feature type="compositionally biased region" description="Low complexity" evidence="1">
    <location>
        <begin position="353"/>
        <end position="362"/>
    </location>
</feature>
<keyword evidence="3" id="KW-1185">Reference proteome</keyword>
<feature type="compositionally biased region" description="Gly residues" evidence="1">
    <location>
        <begin position="534"/>
        <end position="545"/>
    </location>
</feature>
<feature type="compositionally biased region" description="Basic and acidic residues" evidence="1">
    <location>
        <begin position="512"/>
        <end position="533"/>
    </location>
</feature>
<feature type="region of interest" description="Disordered" evidence="1">
    <location>
        <begin position="228"/>
        <end position="488"/>
    </location>
</feature>
<dbReference type="InParanoid" id="C1E3P8"/>
<dbReference type="RefSeq" id="XP_002501716.1">
    <property type="nucleotide sequence ID" value="XM_002501670.1"/>
</dbReference>
<feature type="compositionally biased region" description="Gly residues" evidence="1">
    <location>
        <begin position="479"/>
        <end position="488"/>
    </location>
</feature>
<evidence type="ECO:0000256" key="1">
    <source>
        <dbReference type="SAM" id="MobiDB-lite"/>
    </source>
</evidence>
<gene>
    <name evidence="2" type="ORF">MICPUN_57761</name>
</gene>
<sequence length="561" mass="57174">MSARGSPPDASRSRHQGDAHASRGSGHHHVPMVQTSAPHRAESPIGVKTRTREGVVLTKDHESRHARPDGGGGSPKSPKHVTNKTYQPTPVHATGWSSHHVASRAHGARDGDGDRDDPRGDPPHRLPSPSSAKYSRPFRGAATAAIEDQPHQHPGGPHRVDATAQTDALPQLPSLAELGFGSGLGSSGGGASLGGPPAGEAAGFGSSPETLRNLERLIEAQRAQLVSKGLISDDRGRRTGHGGGHGQGQGQGHGQGHGHGHQPPSPRVGRRSPGSQPRSRRNNSLGGDGDLVFFESPMPNPERRGGNPSPVARPRGPTPRKMRTGNHARSSTKQVSPEKNEPPGGLVGSGYGLNPDLSSLFSPSPPVKTPASSRADRGDAKLGTSPTANRTLHFSTSLAPRLTGQTSSVSGVAKPRPRPLSHAPAVARHLGVLEDDSALASPESGFSSDGSGGAMGPTVQAGGGGAGGGIAPVRVGSQTGLGLGLGGQTGRGAFRVVGSFTPAPASAFVAGEKAELRRGSASDVEAARERVGRGDGPSGGVGGTRGSSVLTQSLRKEDAFE</sequence>
<feature type="compositionally biased region" description="Basic and acidic residues" evidence="1">
    <location>
        <begin position="107"/>
        <end position="124"/>
    </location>
</feature>
<protein>
    <submittedName>
        <fullName evidence="2">Uncharacterized protein</fullName>
    </submittedName>
</protein>
<dbReference type="KEGG" id="mis:MICPUN_57761"/>
<evidence type="ECO:0000313" key="2">
    <source>
        <dbReference type="EMBL" id="ACO62974.1"/>
    </source>
</evidence>
<feature type="compositionally biased region" description="Gly residues" evidence="1">
    <location>
        <begin position="241"/>
        <end position="257"/>
    </location>
</feature>
<organism evidence="2 3">
    <name type="scientific">Micromonas commoda (strain RCC299 / NOUM17 / CCMP2709)</name>
    <name type="common">Picoplanktonic green alga</name>
    <dbReference type="NCBI Taxonomy" id="296587"/>
    <lineage>
        <taxon>Eukaryota</taxon>
        <taxon>Viridiplantae</taxon>
        <taxon>Chlorophyta</taxon>
        <taxon>Mamiellophyceae</taxon>
        <taxon>Mamiellales</taxon>
        <taxon>Mamiellaceae</taxon>
        <taxon>Micromonas</taxon>
    </lineage>
</organism>
<dbReference type="AlphaFoldDB" id="C1E3P8"/>
<feature type="compositionally biased region" description="Gly residues" evidence="1">
    <location>
        <begin position="450"/>
        <end position="470"/>
    </location>
</feature>
<feature type="compositionally biased region" description="Gly residues" evidence="1">
    <location>
        <begin position="180"/>
        <end position="197"/>
    </location>
</feature>
<feature type="region of interest" description="Disordered" evidence="1">
    <location>
        <begin position="1"/>
        <end position="207"/>
    </location>
</feature>
<evidence type="ECO:0000313" key="3">
    <source>
        <dbReference type="Proteomes" id="UP000002009"/>
    </source>
</evidence>
<proteinExistence type="predicted"/>
<feature type="compositionally biased region" description="Polar residues" evidence="1">
    <location>
        <begin position="384"/>
        <end position="410"/>
    </location>
</feature>
<accession>C1E3P8</accession>
<feature type="compositionally biased region" description="Basic and acidic residues" evidence="1">
    <location>
        <begin position="50"/>
        <end position="68"/>
    </location>
</feature>
<feature type="region of interest" description="Disordered" evidence="1">
    <location>
        <begin position="507"/>
        <end position="561"/>
    </location>
</feature>
<name>C1E3P8_MICCC</name>
<dbReference type="EMBL" id="CP001325">
    <property type="protein sequence ID" value="ACO62974.1"/>
    <property type="molecule type" value="Genomic_DNA"/>
</dbReference>
<feature type="compositionally biased region" description="Basic and acidic residues" evidence="1">
    <location>
        <begin position="11"/>
        <end position="21"/>
    </location>
</feature>